<geneLocation type="plasmid" evidence="2 3">
    <name>unnamed2</name>
</geneLocation>
<feature type="region of interest" description="Disordered" evidence="1">
    <location>
        <begin position="51"/>
        <end position="113"/>
    </location>
</feature>
<evidence type="ECO:0000256" key="1">
    <source>
        <dbReference type="SAM" id="MobiDB-lite"/>
    </source>
</evidence>
<reference evidence="2" key="1">
    <citation type="submission" date="2022-06" db="EMBL/GenBank/DDBJ databases">
        <title>Diverse halophilic archaea isolated from saline environments.</title>
        <authorList>
            <person name="Cui H.-L."/>
        </authorList>
    </citation>
    <scope>NUCLEOTIDE SEQUENCE</scope>
    <source>
        <strain evidence="2">WLHS1</strain>
        <plasmid evidence="2">unnamed2</plasmid>
    </source>
</reference>
<dbReference type="KEGG" id="sawl:NGM29_20310"/>
<protein>
    <submittedName>
        <fullName evidence="2">Uncharacterized protein</fullName>
    </submittedName>
</protein>
<evidence type="ECO:0000313" key="2">
    <source>
        <dbReference type="EMBL" id="UTF55829.1"/>
    </source>
</evidence>
<name>A0A9E7NCA7_9EURY</name>
<dbReference type="Proteomes" id="UP001056855">
    <property type="component" value="Plasmid unnamed2"/>
</dbReference>
<proteinExistence type="predicted"/>
<organism evidence="2 3">
    <name type="scientific">Natronosalvus rutilus</name>
    <dbReference type="NCBI Taxonomy" id="2953753"/>
    <lineage>
        <taxon>Archaea</taxon>
        <taxon>Methanobacteriati</taxon>
        <taxon>Methanobacteriota</taxon>
        <taxon>Stenosarchaea group</taxon>
        <taxon>Halobacteria</taxon>
        <taxon>Halobacteriales</taxon>
        <taxon>Natrialbaceae</taxon>
        <taxon>Natronosalvus</taxon>
    </lineage>
</organism>
<gene>
    <name evidence="2" type="ORF">NGM29_20310</name>
</gene>
<feature type="compositionally biased region" description="Basic and acidic residues" evidence="1">
    <location>
        <begin position="66"/>
        <end position="84"/>
    </location>
</feature>
<keyword evidence="2" id="KW-0614">Plasmid</keyword>
<dbReference type="AlphaFoldDB" id="A0A9E7NCA7"/>
<dbReference type="EMBL" id="CP100357">
    <property type="protein sequence ID" value="UTF55829.1"/>
    <property type="molecule type" value="Genomic_DNA"/>
</dbReference>
<accession>A0A9E7NCA7</accession>
<sequence>MTSWDDIEDRLDALEEAADAEAEEPPTFVIQNYLVDENAERVGRFQKIEAGLSRGDSSRSTWYDPHTGEETEPGDRLDPVPGRDELDDPAAVDASGQDADDPDTNPGPEIERP</sequence>
<keyword evidence="3" id="KW-1185">Reference proteome</keyword>
<dbReference type="RefSeq" id="WP_254161260.1">
    <property type="nucleotide sequence ID" value="NZ_CP100357.1"/>
</dbReference>
<evidence type="ECO:0000313" key="3">
    <source>
        <dbReference type="Proteomes" id="UP001056855"/>
    </source>
</evidence>
<dbReference type="GeneID" id="73292442"/>